<dbReference type="GO" id="GO:0043161">
    <property type="term" value="P:proteasome-mediated ubiquitin-dependent protein catabolic process"/>
    <property type="evidence" value="ECO:0007669"/>
    <property type="project" value="TreeGrafter"/>
</dbReference>
<evidence type="ECO:0000256" key="4">
    <source>
        <dbReference type="PROSITE-ProRule" id="PRU00175"/>
    </source>
</evidence>
<feature type="transmembrane region" description="Helical" evidence="5">
    <location>
        <begin position="108"/>
        <end position="125"/>
    </location>
</feature>
<sequence length="300" mass="34880">MSARWQVRDILDRIYRPLLQTEQILLRMTHLYTIINQIVFFTLCDRAIGSNEKINSVYSLMLYNVIAYCLQYVKDMIEKEDWSPYVNVSQHSNVRHLAMTATKIVLEWTKAVTFLITIVFLVLTFSAREGLEKYHPTFLYTIFTLLHYGATEKTFFEMFPKFLTKLQLNIFESLEALWAPVILKLYTIVISAILVLWQIGLRNYRLAICGVYINVILCWKDADKNCFQELKKELGVLGKFKDATSKQLASFDDICSVCLCPMKAAKVTPCQHLFHADCLRRCLKTRGDCPICKRELISVQ</sequence>
<dbReference type="SUPFAM" id="SSF57850">
    <property type="entry name" value="RING/U-box"/>
    <property type="match status" value="1"/>
</dbReference>
<evidence type="ECO:0000256" key="1">
    <source>
        <dbReference type="ARBA" id="ARBA00022723"/>
    </source>
</evidence>
<proteinExistence type="predicted"/>
<comment type="caution">
    <text evidence="7">The sequence shown here is derived from an EMBL/GenBank/DDBJ whole genome shotgun (WGS) entry which is preliminary data.</text>
</comment>
<feature type="transmembrane region" description="Helical" evidence="5">
    <location>
        <begin position="176"/>
        <end position="197"/>
    </location>
</feature>
<dbReference type="InterPro" id="IPR050731">
    <property type="entry name" value="HRD1_E3_ubiq-ligases"/>
</dbReference>
<evidence type="ECO:0000256" key="3">
    <source>
        <dbReference type="ARBA" id="ARBA00022833"/>
    </source>
</evidence>
<dbReference type="AlphaFoldDB" id="A0AAW2HIE2"/>
<keyword evidence="5" id="KW-0472">Membrane</keyword>
<keyword evidence="5" id="KW-1133">Transmembrane helix</keyword>
<dbReference type="InterPro" id="IPR001841">
    <property type="entry name" value="Znf_RING"/>
</dbReference>
<reference evidence="7" key="1">
    <citation type="journal article" date="2024" name="Gigascience">
        <title>Chromosome-level genome of the poultry shaft louse Menopon gallinae provides insight into the host-switching and adaptive evolution of parasitic lice.</title>
        <authorList>
            <person name="Xu Y."/>
            <person name="Ma L."/>
            <person name="Liu S."/>
            <person name="Liang Y."/>
            <person name="Liu Q."/>
            <person name="He Z."/>
            <person name="Tian L."/>
            <person name="Duan Y."/>
            <person name="Cai W."/>
            <person name="Li H."/>
            <person name="Song F."/>
        </authorList>
    </citation>
    <scope>NUCLEOTIDE SEQUENCE</scope>
    <source>
        <strain evidence="7">Cailab_2023a</strain>
    </source>
</reference>
<gene>
    <name evidence="7" type="ORF">PYX00_007277</name>
</gene>
<dbReference type="GO" id="GO:0012505">
    <property type="term" value="C:endomembrane system"/>
    <property type="evidence" value="ECO:0007669"/>
    <property type="project" value="TreeGrafter"/>
</dbReference>
<name>A0AAW2HIE2_9NEOP</name>
<organism evidence="7">
    <name type="scientific">Menopon gallinae</name>
    <name type="common">poultry shaft louse</name>
    <dbReference type="NCBI Taxonomy" id="328185"/>
    <lineage>
        <taxon>Eukaryota</taxon>
        <taxon>Metazoa</taxon>
        <taxon>Ecdysozoa</taxon>
        <taxon>Arthropoda</taxon>
        <taxon>Hexapoda</taxon>
        <taxon>Insecta</taxon>
        <taxon>Pterygota</taxon>
        <taxon>Neoptera</taxon>
        <taxon>Paraneoptera</taxon>
        <taxon>Psocodea</taxon>
        <taxon>Troctomorpha</taxon>
        <taxon>Phthiraptera</taxon>
        <taxon>Amblycera</taxon>
        <taxon>Menoponidae</taxon>
        <taxon>Menopon</taxon>
    </lineage>
</organism>
<dbReference type="GO" id="GO:0008270">
    <property type="term" value="F:zinc ion binding"/>
    <property type="evidence" value="ECO:0007669"/>
    <property type="project" value="UniProtKB-KW"/>
</dbReference>
<dbReference type="InterPro" id="IPR013083">
    <property type="entry name" value="Znf_RING/FYVE/PHD"/>
</dbReference>
<feature type="domain" description="RING-type" evidence="6">
    <location>
        <begin position="255"/>
        <end position="293"/>
    </location>
</feature>
<dbReference type="EMBL" id="JARGDH010000004">
    <property type="protein sequence ID" value="KAL0269603.1"/>
    <property type="molecule type" value="Genomic_DNA"/>
</dbReference>
<protein>
    <recommendedName>
        <fullName evidence="6">RING-type domain-containing protein</fullName>
    </recommendedName>
</protein>
<keyword evidence="3" id="KW-0862">Zinc</keyword>
<dbReference type="PROSITE" id="PS50089">
    <property type="entry name" value="ZF_RING_2"/>
    <property type="match status" value="1"/>
</dbReference>
<dbReference type="Pfam" id="PF13639">
    <property type="entry name" value="zf-RING_2"/>
    <property type="match status" value="1"/>
</dbReference>
<accession>A0AAW2HIE2</accession>
<dbReference type="GO" id="GO:0061630">
    <property type="term" value="F:ubiquitin protein ligase activity"/>
    <property type="evidence" value="ECO:0007669"/>
    <property type="project" value="TreeGrafter"/>
</dbReference>
<evidence type="ECO:0000259" key="6">
    <source>
        <dbReference type="PROSITE" id="PS50089"/>
    </source>
</evidence>
<dbReference type="SMART" id="SM00184">
    <property type="entry name" value="RING"/>
    <property type="match status" value="1"/>
</dbReference>
<keyword evidence="5" id="KW-0812">Transmembrane</keyword>
<evidence type="ECO:0000256" key="2">
    <source>
        <dbReference type="ARBA" id="ARBA00022771"/>
    </source>
</evidence>
<keyword evidence="1" id="KW-0479">Metal-binding</keyword>
<evidence type="ECO:0000256" key="5">
    <source>
        <dbReference type="SAM" id="Phobius"/>
    </source>
</evidence>
<dbReference type="Gene3D" id="3.30.40.10">
    <property type="entry name" value="Zinc/RING finger domain, C3HC4 (zinc finger)"/>
    <property type="match status" value="1"/>
</dbReference>
<evidence type="ECO:0000313" key="7">
    <source>
        <dbReference type="EMBL" id="KAL0269603.1"/>
    </source>
</evidence>
<dbReference type="PANTHER" id="PTHR22763:SF190">
    <property type="entry name" value="RING FINGER PROTEIN 24"/>
    <property type="match status" value="1"/>
</dbReference>
<dbReference type="PANTHER" id="PTHR22763">
    <property type="entry name" value="RING ZINC FINGER PROTEIN"/>
    <property type="match status" value="1"/>
</dbReference>
<keyword evidence="2 4" id="KW-0863">Zinc-finger</keyword>